<reference evidence="2 3" key="1">
    <citation type="submission" date="2015-03" db="EMBL/GenBank/DDBJ databases">
        <title>Luteipulveratus halotolerans sp. nov., a novel actinobacterium (Dermacoccaceae) from Sarawak, Malaysia.</title>
        <authorList>
            <person name="Juboi H."/>
            <person name="Basik A."/>
            <person name="Shamsul S.S."/>
            <person name="Arnold P."/>
            <person name="Schmitt E.K."/>
            <person name="Sanglier J.-J."/>
            <person name="Yeo T."/>
        </authorList>
    </citation>
    <scope>NUCLEOTIDE SEQUENCE [LARGE SCALE GENOMIC DNA]</scope>
    <source>
        <strain evidence="2 3">MN07-A0370</strain>
    </source>
</reference>
<dbReference type="NCBIfam" id="TIGR03083">
    <property type="entry name" value="maleylpyruvate isomerase family mycothiol-dependent enzyme"/>
    <property type="match status" value="1"/>
</dbReference>
<proteinExistence type="predicted"/>
<evidence type="ECO:0000313" key="2">
    <source>
        <dbReference type="EMBL" id="AKU15979.1"/>
    </source>
</evidence>
<dbReference type="EMBL" id="CP011112">
    <property type="protein sequence ID" value="AKU15979.1"/>
    <property type="molecule type" value="Genomic_DNA"/>
</dbReference>
<dbReference type="InterPro" id="IPR034660">
    <property type="entry name" value="DinB/YfiT-like"/>
</dbReference>
<dbReference type="STRING" id="571913.VV02_09125"/>
<sequence length="195" mass="20837">MTERPSLRHATELVSHLVQQTDDHQLSAPTPCPDYQVGDLLDHLAGLSTAFTWAAQKTNLEVMDGPPPLGRTEHLADDWKAVIPHRLKSLADAWEDPDAWTGMTKAGGIEMPGEVGGLVALNEVLVHGWDLAKGTGQAYDPHPELVAIGAEFTAQFDPAGSPGAFGPMVQTPDDGAGLQRLLGNTGRDIGWQPQP</sequence>
<dbReference type="InterPro" id="IPR017520">
    <property type="entry name" value="CHP03086"/>
</dbReference>
<organism evidence="2 3">
    <name type="scientific">Luteipulveratus mongoliensis</name>
    <dbReference type="NCBI Taxonomy" id="571913"/>
    <lineage>
        <taxon>Bacteria</taxon>
        <taxon>Bacillati</taxon>
        <taxon>Actinomycetota</taxon>
        <taxon>Actinomycetes</taxon>
        <taxon>Micrococcales</taxon>
        <taxon>Dermacoccaceae</taxon>
        <taxon>Luteipulveratus</taxon>
    </lineage>
</organism>
<keyword evidence="3" id="KW-1185">Reference proteome</keyword>
<dbReference type="PATRIC" id="fig|571913.6.peg.1861"/>
<evidence type="ECO:0000259" key="1">
    <source>
        <dbReference type="Pfam" id="PF11716"/>
    </source>
</evidence>
<dbReference type="KEGG" id="lmoi:VV02_09125"/>
<accession>A0A0K1JGZ0</accession>
<name>A0A0K1JGZ0_9MICO</name>
<dbReference type="Gene3D" id="1.20.120.450">
    <property type="entry name" value="dinb family like domain"/>
    <property type="match status" value="1"/>
</dbReference>
<protein>
    <recommendedName>
        <fullName evidence="1">Mycothiol-dependent maleylpyruvate isomerase metal-binding domain-containing protein</fullName>
    </recommendedName>
</protein>
<dbReference type="InterPro" id="IPR017517">
    <property type="entry name" value="Maleyloyr_isom"/>
</dbReference>
<dbReference type="RefSeq" id="WP_052591068.1">
    <property type="nucleotide sequence ID" value="NZ_CP011112.1"/>
</dbReference>
<dbReference type="GO" id="GO:0046872">
    <property type="term" value="F:metal ion binding"/>
    <property type="evidence" value="ECO:0007669"/>
    <property type="project" value="InterPro"/>
</dbReference>
<dbReference type="SUPFAM" id="SSF109854">
    <property type="entry name" value="DinB/YfiT-like putative metalloenzymes"/>
    <property type="match status" value="1"/>
</dbReference>
<dbReference type="Proteomes" id="UP000066480">
    <property type="component" value="Chromosome"/>
</dbReference>
<gene>
    <name evidence="2" type="ORF">VV02_09125</name>
</gene>
<dbReference type="Pfam" id="PF11716">
    <property type="entry name" value="MDMPI_N"/>
    <property type="match status" value="1"/>
</dbReference>
<dbReference type="NCBIfam" id="TIGR03086">
    <property type="entry name" value="TIGR03086 family metal-binding protein"/>
    <property type="match status" value="1"/>
</dbReference>
<feature type="domain" description="Mycothiol-dependent maleylpyruvate isomerase metal-binding" evidence="1">
    <location>
        <begin position="7"/>
        <end position="132"/>
    </location>
</feature>
<dbReference type="InterPro" id="IPR024344">
    <property type="entry name" value="MDMPI_metal-binding"/>
</dbReference>
<evidence type="ECO:0000313" key="3">
    <source>
        <dbReference type="Proteomes" id="UP000066480"/>
    </source>
</evidence>
<dbReference type="AlphaFoldDB" id="A0A0K1JGZ0"/>
<dbReference type="OrthoDB" id="5185819at2"/>